<sequence length="144" mass="16647">MEITAGKGIDKLLFGMKTSHVETLLGRPDLNFKDDDKNVIYVYNESRLRLTFYEDEDFRLGYFICANQEATLSGSKVIGQTVEEIKNTLPKSFKTWETERFDIATNHFNEANWLILQEEFGHVSKVEIGAVINDKDELEWAFKS</sequence>
<dbReference type="RefSeq" id="WP_176007270.1">
    <property type="nucleotide sequence ID" value="NZ_JABWMI010000020.1"/>
</dbReference>
<dbReference type="Proteomes" id="UP000535020">
    <property type="component" value="Unassembled WGS sequence"/>
</dbReference>
<organism evidence="1 2">
    <name type="scientific">Flavobacterium agri</name>
    <dbReference type="NCBI Taxonomy" id="2743471"/>
    <lineage>
        <taxon>Bacteria</taxon>
        <taxon>Pseudomonadati</taxon>
        <taxon>Bacteroidota</taxon>
        <taxon>Flavobacteriia</taxon>
        <taxon>Flavobacteriales</taxon>
        <taxon>Flavobacteriaceae</taxon>
        <taxon>Flavobacterium</taxon>
    </lineage>
</organism>
<name>A0A7Y9C6J7_9FLAO</name>
<evidence type="ECO:0000313" key="1">
    <source>
        <dbReference type="EMBL" id="NYA72466.1"/>
    </source>
</evidence>
<dbReference type="AlphaFoldDB" id="A0A7Y9C6J7"/>
<gene>
    <name evidence="1" type="ORF">HZF10_16160</name>
</gene>
<evidence type="ECO:0000313" key="2">
    <source>
        <dbReference type="Proteomes" id="UP000535020"/>
    </source>
</evidence>
<keyword evidence="2" id="KW-1185">Reference proteome</keyword>
<protein>
    <submittedName>
        <fullName evidence="1">Uncharacterized protein</fullName>
    </submittedName>
</protein>
<proteinExistence type="predicted"/>
<comment type="caution">
    <text evidence="1">The sequence shown here is derived from an EMBL/GenBank/DDBJ whole genome shotgun (WGS) entry which is preliminary data.</text>
</comment>
<dbReference type="EMBL" id="JACBJI010000008">
    <property type="protein sequence ID" value="NYA72466.1"/>
    <property type="molecule type" value="Genomic_DNA"/>
</dbReference>
<reference evidence="1 2" key="1">
    <citation type="submission" date="2020-07" db="EMBL/GenBank/DDBJ databases">
        <authorList>
            <person name="Sun Q."/>
        </authorList>
    </citation>
    <scope>NUCLEOTIDE SEQUENCE [LARGE SCALE GENOMIC DNA]</scope>
    <source>
        <strain evidence="1 2">MAH-1</strain>
    </source>
</reference>
<accession>A0A7Y9C6J7</accession>